<proteinExistence type="predicted"/>
<comment type="caution">
    <text evidence="2">The sequence shown here is derived from an EMBL/GenBank/DDBJ whole genome shotgun (WGS) entry which is preliminary data.</text>
</comment>
<gene>
    <name evidence="2" type="ORF">PGLA1383_LOCUS15218</name>
</gene>
<feature type="compositionally biased region" description="Low complexity" evidence="1">
    <location>
        <begin position="83"/>
        <end position="110"/>
    </location>
</feature>
<evidence type="ECO:0000256" key="1">
    <source>
        <dbReference type="SAM" id="MobiDB-lite"/>
    </source>
</evidence>
<dbReference type="AlphaFoldDB" id="A0A813ECD6"/>
<organism evidence="2 3">
    <name type="scientific">Polarella glacialis</name>
    <name type="common">Dinoflagellate</name>
    <dbReference type="NCBI Taxonomy" id="89957"/>
    <lineage>
        <taxon>Eukaryota</taxon>
        <taxon>Sar</taxon>
        <taxon>Alveolata</taxon>
        <taxon>Dinophyceae</taxon>
        <taxon>Suessiales</taxon>
        <taxon>Suessiaceae</taxon>
        <taxon>Polarella</taxon>
    </lineage>
</organism>
<feature type="compositionally biased region" description="Basic and acidic residues" evidence="1">
    <location>
        <begin position="113"/>
        <end position="125"/>
    </location>
</feature>
<evidence type="ECO:0000313" key="3">
    <source>
        <dbReference type="Proteomes" id="UP000654075"/>
    </source>
</evidence>
<feature type="non-terminal residue" evidence="2">
    <location>
        <position position="137"/>
    </location>
</feature>
<protein>
    <submittedName>
        <fullName evidence="2">Uncharacterized protein</fullName>
    </submittedName>
</protein>
<sequence>GMVGRFESAELKKEALAHEDLCAGQGLLGRCTCVVGTILTVMGLVSPLLSSDGLLWGRSGVASPVLPTLVTKDLSESPSQEYSSGGRDFSTSSTGSRDFSTSSFGADSGFGDFGRESMPSREESTGMRLDYSLLAIL</sequence>
<feature type="non-terminal residue" evidence="2">
    <location>
        <position position="1"/>
    </location>
</feature>
<reference evidence="2" key="1">
    <citation type="submission" date="2021-02" db="EMBL/GenBank/DDBJ databases">
        <authorList>
            <person name="Dougan E. K."/>
            <person name="Rhodes N."/>
            <person name="Thang M."/>
            <person name="Chan C."/>
        </authorList>
    </citation>
    <scope>NUCLEOTIDE SEQUENCE</scope>
</reference>
<dbReference type="Proteomes" id="UP000654075">
    <property type="component" value="Unassembled WGS sequence"/>
</dbReference>
<feature type="region of interest" description="Disordered" evidence="1">
    <location>
        <begin position="74"/>
        <end position="125"/>
    </location>
</feature>
<dbReference type="EMBL" id="CAJNNV010008884">
    <property type="protein sequence ID" value="CAE8596758.1"/>
    <property type="molecule type" value="Genomic_DNA"/>
</dbReference>
<accession>A0A813ECD6</accession>
<keyword evidence="3" id="KW-1185">Reference proteome</keyword>
<name>A0A813ECD6_POLGL</name>
<evidence type="ECO:0000313" key="2">
    <source>
        <dbReference type="EMBL" id="CAE8596758.1"/>
    </source>
</evidence>